<sequence length="156" mass="18425">MKTRMYTCTMNKCFKSFRDEESLRKHETCHENENEQDPKNFACPKCNRVLATKQSLKEHTYTHSGKKPFRCSEIACGKTFRQSSQLCNHRKVHKEAKKMMKIQSLNDKPINFLVDRRNETMYSQSNFLFSNTNQKIILPPIFSHYSEAFLPSIDTF</sequence>
<evidence type="ECO:0000256" key="2">
    <source>
        <dbReference type="ARBA" id="ARBA00022737"/>
    </source>
</evidence>
<dbReference type="GO" id="GO:0000978">
    <property type="term" value="F:RNA polymerase II cis-regulatory region sequence-specific DNA binding"/>
    <property type="evidence" value="ECO:0007669"/>
    <property type="project" value="TreeGrafter"/>
</dbReference>
<dbReference type="FunFam" id="3.30.160.60:FF:002343">
    <property type="entry name" value="Zinc finger protein 33A"/>
    <property type="match status" value="1"/>
</dbReference>
<evidence type="ECO:0000256" key="5">
    <source>
        <dbReference type="ARBA" id="ARBA00023242"/>
    </source>
</evidence>
<keyword evidence="1" id="KW-0479">Metal-binding</keyword>
<dbReference type="Proteomes" id="UP000187209">
    <property type="component" value="Unassembled WGS sequence"/>
</dbReference>
<dbReference type="PANTHER" id="PTHR23235">
    <property type="entry name" value="KRUEPPEL-LIKE TRANSCRIPTION FACTOR"/>
    <property type="match status" value="1"/>
</dbReference>
<dbReference type="EMBL" id="MPUH01000779">
    <property type="protein sequence ID" value="OMJ74023.1"/>
    <property type="molecule type" value="Genomic_DNA"/>
</dbReference>
<keyword evidence="2" id="KW-0677">Repeat</keyword>
<evidence type="ECO:0000256" key="4">
    <source>
        <dbReference type="ARBA" id="ARBA00022833"/>
    </source>
</evidence>
<keyword evidence="4" id="KW-0862">Zinc</keyword>
<dbReference type="SMART" id="SM00355">
    <property type="entry name" value="ZnF_C2H2"/>
    <property type="match status" value="3"/>
</dbReference>
<dbReference type="OrthoDB" id="372803at2759"/>
<keyword evidence="3 6" id="KW-0863">Zinc-finger</keyword>
<accession>A0A1R2BB47</accession>
<dbReference type="PROSITE" id="PS50157">
    <property type="entry name" value="ZINC_FINGER_C2H2_2"/>
    <property type="match status" value="3"/>
</dbReference>
<gene>
    <name evidence="8" type="ORF">SteCoe_27140</name>
</gene>
<name>A0A1R2BB47_9CILI</name>
<evidence type="ECO:0000313" key="9">
    <source>
        <dbReference type="Proteomes" id="UP000187209"/>
    </source>
</evidence>
<dbReference type="InterPro" id="IPR036236">
    <property type="entry name" value="Znf_C2H2_sf"/>
</dbReference>
<feature type="domain" description="C2H2-type" evidence="7">
    <location>
        <begin position="6"/>
        <end position="35"/>
    </location>
</feature>
<dbReference type="SUPFAM" id="SSF57667">
    <property type="entry name" value="beta-beta-alpha zinc fingers"/>
    <property type="match status" value="1"/>
</dbReference>
<keyword evidence="9" id="KW-1185">Reference proteome</keyword>
<evidence type="ECO:0000256" key="3">
    <source>
        <dbReference type="ARBA" id="ARBA00022771"/>
    </source>
</evidence>
<dbReference type="Gene3D" id="3.30.160.60">
    <property type="entry name" value="Classic Zinc Finger"/>
    <property type="match status" value="3"/>
</dbReference>
<reference evidence="8 9" key="1">
    <citation type="submission" date="2016-11" db="EMBL/GenBank/DDBJ databases">
        <title>The macronuclear genome of Stentor coeruleus: a giant cell with tiny introns.</title>
        <authorList>
            <person name="Slabodnick M."/>
            <person name="Ruby J.G."/>
            <person name="Reiff S.B."/>
            <person name="Swart E.C."/>
            <person name="Gosai S."/>
            <person name="Prabakaran S."/>
            <person name="Witkowska E."/>
            <person name="Larue G.E."/>
            <person name="Fisher S."/>
            <person name="Freeman R.M."/>
            <person name="Gunawardena J."/>
            <person name="Chu W."/>
            <person name="Stover N.A."/>
            <person name="Gregory B.D."/>
            <person name="Nowacki M."/>
            <person name="Derisi J."/>
            <person name="Roy S.W."/>
            <person name="Marshall W.F."/>
            <person name="Sood P."/>
        </authorList>
    </citation>
    <scope>NUCLEOTIDE SEQUENCE [LARGE SCALE GENOMIC DNA]</scope>
    <source>
        <strain evidence="8">WM001</strain>
    </source>
</reference>
<evidence type="ECO:0000313" key="8">
    <source>
        <dbReference type="EMBL" id="OMJ74023.1"/>
    </source>
</evidence>
<feature type="domain" description="C2H2-type" evidence="7">
    <location>
        <begin position="69"/>
        <end position="98"/>
    </location>
</feature>
<keyword evidence="5" id="KW-0539">Nucleus</keyword>
<proteinExistence type="predicted"/>
<evidence type="ECO:0000256" key="1">
    <source>
        <dbReference type="ARBA" id="ARBA00022723"/>
    </source>
</evidence>
<dbReference type="PROSITE" id="PS00028">
    <property type="entry name" value="ZINC_FINGER_C2H2_1"/>
    <property type="match status" value="3"/>
</dbReference>
<evidence type="ECO:0000256" key="6">
    <source>
        <dbReference type="PROSITE-ProRule" id="PRU00042"/>
    </source>
</evidence>
<comment type="caution">
    <text evidence="8">The sequence shown here is derived from an EMBL/GenBank/DDBJ whole genome shotgun (WGS) entry which is preliminary data.</text>
</comment>
<dbReference type="PANTHER" id="PTHR23235:SF142">
    <property type="entry name" value="ZINC FINGER PROTEIN 384"/>
    <property type="match status" value="1"/>
</dbReference>
<organism evidence="8 9">
    <name type="scientific">Stentor coeruleus</name>
    <dbReference type="NCBI Taxonomy" id="5963"/>
    <lineage>
        <taxon>Eukaryota</taxon>
        <taxon>Sar</taxon>
        <taxon>Alveolata</taxon>
        <taxon>Ciliophora</taxon>
        <taxon>Postciliodesmatophora</taxon>
        <taxon>Heterotrichea</taxon>
        <taxon>Heterotrichida</taxon>
        <taxon>Stentoridae</taxon>
        <taxon>Stentor</taxon>
    </lineage>
</organism>
<feature type="domain" description="C2H2-type" evidence="7">
    <location>
        <begin position="41"/>
        <end position="68"/>
    </location>
</feature>
<dbReference type="InterPro" id="IPR013087">
    <property type="entry name" value="Znf_C2H2_type"/>
</dbReference>
<protein>
    <recommendedName>
        <fullName evidence="7">C2H2-type domain-containing protein</fullName>
    </recommendedName>
</protein>
<dbReference type="AlphaFoldDB" id="A0A1R2BB47"/>
<dbReference type="Pfam" id="PF00096">
    <property type="entry name" value="zf-C2H2"/>
    <property type="match status" value="2"/>
</dbReference>
<dbReference type="GO" id="GO:0008270">
    <property type="term" value="F:zinc ion binding"/>
    <property type="evidence" value="ECO:0007669"/>
    <property type="project" value="UniProtKB-KW"/>
</dbReference>
<dbReference type="GO" id="GO:0000981">
    <property type="term" value="F:DNA-binding transcription factor activity, RNA polymerase II-specific"/>
    <property type="evidence" value="ECO:0007669"/>
    <property type="project" value="TreeGrafter"/>
</dbReference>
<evidence type="ECO:0000259" key="7">
    <source>
        <dbReference type="PROSITE" id="PS50157"/>
    </source>
</evidence>